<proteinExistence type="predicted"/>
<feature type="compositionally biased region" description="Polar residues" evidence="1">
    <location>
        <begin position="440"/>
        <end position="453"/>
    </location>
</feature>
<name>A0A8E0RUW3_9TREM</name>
<keyword evidence="3" id="KW-1185">Reference proteome</keyword>
<comment type="caution">
    <text evidence="2">The sequence shown here is derived from an EMBL/GenBank/DDBJ whole genome shotgun (WGS) entry which is preliminary data.</text>
</comment>
<evidence type="ECO:0000256" key="1">
    <source>
        <dbReference type="SAM" id="MobiDB-lite"/>
    </source>
</evidence>
<feature type="region of interest" description="Disordered" evidence="1">
    <location>
        <begin position="423"/>
        <end position="507"/>
    </location>
</feature>
<sequence>QIFELKPLKTESKLSKQKTREAPRRDRYISKLPKEFFEMMNDESFRESVRQIEGITQVLGVMWHPTRPIENVGQYAIAKHASIHYILSTHAILPSAECFTPEDIQRIMHLPMEWIGALPRQEDTRCITKFIARFAELFTRKPPKESDEPEDPLDRHALRCGQRVFMDIIRYACDGTIPSKNVTRARGLLSSGQTSSIHQISTGECETYPPLDWADQLTRRDVKIVTIPSSRTSKEVSHFFISSILRFSTHDNFPLEVVEHGFRRPVANRHIKQDHILFVSLDENSVMKESNQIIAKLEVIRPGEPQNLARFSKTRAMKRGATRVICPTMHDLRKKENETLETRIMNEENFFENLVVNLPHRAYGIHQLEKIQTSVLAGIKPPPVDTSWLKDPTAITPTEQWSAKWNPNRRIHIENALRHGRLPSITNAQGPTLRARKTKGQLSSNVLTKTSRMGGTKSHHFSSDPARSHSSHRYERHTDRRKTSVTRHSQNVHSGRGGSGSSFRATASGRQHNVCSVYWFSSS</sequence>
<dbReference type="AlphaFoldDB" id="A0A8E0RUW3"/>
<feature type="non-terminal residue" evidence="2">
    <location>
        <position position="1"/>
    </location>
</feature>
<protein>
    <submittedName>
        <fullName evidence="2">Uncharacterized protein</fullName>
    </submittedName>
</protein>
<reference evidence="2" key="1">
    <citation type="submission" date="2019-05" db="EMBL/GenBank/DDBJ databases">
        <title>Annotation for the trematode Fasciolopsis buski.</title>
        <authorList>
            <person name="Choi Y.-J."/>
        </authorList>
    </citation>
    <scope>NUCLEOTIDE SEQUENCE</scope>
    <source>
        <strain evidence="2">HT</strain>
        <tissue evidence="2">Whole worm</tissue>
    </source>
</reference>
<dbReference type="OrthoDB" id="6240027at2759"/>
<gene>
    <name evidence="2" type="ORF">FBUS_05198</name>
</gene>
<dbReference type="EMBL" id="LUCM01008342">
    <property type="protein sequence ID" value="KAA0188568.1"/>
    <property type="molecule type" value="Genomic_DNA"/>
</dbReference>
<feature type="compositionally biased region" description="Basic and acidic residues" evidence="1">
    <location>
        <begin position="472"/>
        <end position="482"/>
    </location>
</feature>
<evidence type="ECO:0000313" key="3">
    <source>
        <dbReference type="Proteomes" id="UP000728185"/>
    </source>
</evidence>
<accession>A0A8E0RUW3</accession>
<organism evidence="2 3">
    <name type="scientific">Fasciolopsis buskii</name>
    <dbReference type="NCBI Taxonomy" id="27845"/>
    <lineage>
        <taxon>Eukaryota</taxon>
        <taxon>Metazoa</taxon>
        <taxon>Spiralia</taxon>
        <taxon>Lophotrochozoa</taxon>
        <taxon>Platyhelminthes</taxon>
        <taxon>Trematoda</taxon>
        <taxon>Digenea</taxon>
        <taxon>Plagiorchiida</taxon>
        <taxon>Echinostomata</taxon>
        <taxon>Echinostomatoidea</taxon>
        <taxon>Fasciolidae</taxon>
        <taxon>Fasciolopsis</taxon>
    </lineage>
</organism>
<evidence type="ECO:0000313" key="2">
    <source>
        <dbReference type="EMBL" id="KAA0188568.1"/>
    </source>
</evidence>
<dbReference type="Proteomes" id="UP000728185">
    <property type="component" value="Unassembled WGS sequence"/>
</dbReference>